<gene>
    <name evidence="4" type="ORF">OSB1V03_LOCUS4841</name>
</gene>
<dbReference type="AlphaFoldDB" id="A0A7R9KLZ0"/>
<dbReference type="EMBL" id="CAJPIZ010002295">
    <property type="protein sequence ID" value="CAG2104826.1"/>
    <property type="molecule type" value="Genomic_DNA"/>
</dbReference>
<feature type="transmembrane region" description="Helical" evidence="2">
    <location>
        <begin position="113"/>
        <end position="141"/>
    </location>
</feature>
<protein>
    <recommendedName>
        <fullName evidence="3">Ras-associating domain-containing protein</fullName>
    </recommendedName>
</protein>
<name>A0A7R9KLZ0_9ACAR</name>
<dbReference type="PANTHER" id="PTHR11243:SF23">
    <property type="entry name" value="LD06925P"/>
    <property type="match status" value="1"/>
</dbReference>
<evidence type="ECO:0000256" key="1">
    <source>
        <dbReference type="SAM" id="MobiDB-lite"/>
    </source>
</evidence>
<dbReference type="Pfam" id="PF21989">
    <property type="entry name" value="RA_2"/>
    <property type="match status" value="1"/>
</dbReference>
<keyword evidence="2" id="KW-1133">Transmembrane helix</keyword>
<dbReference type="InterPro" id="IPR029071">
    <property type="entry name" value="Ubiquitin-like_domsf"/>
</dbReference>
<dbReference type="PROSITE" id="PS50200">
    <property type="entry name" value="RA"/>
    <property type="match status" value="1"/>
</dbReference>
<evidence type="ECO:0000313" key="4">
    <source>
        <dbReference type="EMBL" id="CAD7624396.1"/>
    </source>
</evidence>
<dbReference type="Gene3D" id="3.10.20.90">
    <property type="entry name" value="Phosphatidylinositol 3-kinase Catalytic Subunit, Chain A, domain 1"/>
    <property type="match status" value="1"/>
</dbReference>
<dbReference type="OrthoDB" id="6235964at2759"/>
<keyword evidence="2" id="KW-0812">Transmembrane</keyword>
<dbReference type="PANTHER" id="PTHR11243">
    <property type="entry name" value="GROWTH FACTOR RECEPTOR-BOUND PROTEIN"/>
    <property type="match status" value="1"/>
</dbReference>
<feature type="domain" description="Ras-associating" evidence="3">
    <location>
        <begin position="140"/>
        <end position="208"/>
    </location>
</feature>
<feature type="compositionally biased region" description="Low complexity" evidence="1">
    <location>
        <begin position="37"/>
        <end position="65"/>
    </location>
</feature>
<evidence type="ECO:0000256" key="2">
    <source>
        <dbReference type="SAM" id="Phobius"/>
    </source>
</evidence>
<dbReference type="InterPro" id="IPR039664">
    <property type="entry name" value="GRB/APBB1IP"/>
</dbReference>
<dbReference type="SUPFAM" id="SSF54236">
    <property type="entry name" value="Ubiquitin-like"/>
    <property type="match status" value="1"/>
</dbReference>
<feature type="region of interest" description="Disordered" evidence="1">
    <location>
        <begin position="22"/>
        <end position="67"/>
    </location>
</feature>
<sequence>MNLDFVFFYVLHLIQKAHNSMQYTNGGSRTDSPDNDSAYSDSLSMLSSEQSSSSGGAGSTGNNSSLQTIQSKSNQTIGVGSSQQAKDVQEQRFAEWGGAGTLQRDNNRLNMHFTFMTMICIVCLKWWTVWFRGAIVLGLFVKVFTADNSAKSLLADERMSVSLICRQLAEKNHIVMDPKCSIVEHIPELYLGICVPRRGTAGCRQPHL</sequence>
<keyword evidence="2" id="KW-0472">Membrane</keyword>
<organism evidence="4">
    <name type="scientific">Medioppia subpectinata</name>
    <dbReference type="NCBI Taxonomy" id="1979941"/>
    <lineage>
        <taxon>Eukaryota</taxon>
        <taxon>Metazoa</taxon>
        <taxon>Ecdysozoa</taxon>
        <taxon>Arthropoda</taxon>
        <taxon>Chelicerata</taxon>
        <taxon>Arachnida</taxon>
        <taxon>Acari</taxon>
        <taxon>Acariformes</taxon>
        <taxon>Sarcoptiformes</taxon>
        <taxon>Oribatida</taxon>
        <taxon>Brachypylina</taxon>
        <taxon>Oppioidea</taxon>
        <taxon>Oppiidae</taxon>
        <taxon>Medioppia</taxon>
    </lineage>
</organism>
<accession>A0A7R9KLZ0</accession>
<proteinExistence type="predicted"/>
<evidence type="ECO:0000259" key="3">
    <source>
        <dbReference type="PROSITE" id="PS50200"/>
    </source>
</evidence>
<dbReference type="GO" id="GO:0007165">
    <property type="term" value="P:signal transduction"/>
    <property type="evidence" value="ECO:0007669"/>
    <property type="project" value="InterPro"/>
</dbReference>
<dbReference type="InterPro" id="IPR000159">
    <property type="entry name" value="RA_dom"/>
</dbReference>
<keyword evidence="5" id="KW-1185">Reference proteome</keyword>
<reference evidence="4" key="1">
    <citation type="submission" date="2020-11" db="EMBL/GenBank/DDBJ databases">
        <authorList>
            <person name="Tran Van P."/>
        </authorList>
    </citation>
    <scope>NUCLEOTIDE SEQUENCE</scope>
</reference>
<dbReference type="EMBL" id="OC856870">
    <property type="protein sequence ID" value="CAD7624396.1"/>
    <property type="molecule type" value="Genomic_DNA"/>
</dbReference>
<evidence type="ECO:0000313" key="5">
    <source>
        <dbReference type="Proteomes" id="UP000759131"/>
    </source>
</evidence>
<dbReference type="Proteomes" id="UP000759131">
    <property type="component" value="Unassembled WGS sequence"/>
</dbReference>